<evidence type="ECO:0000313" key="2">
    <source>
        <dbReference type="EMBL" id="RLU16137.1"/>
    </source>
</evidence>
<dbReference type="PANTHER" id="PTHR47148">
    <property type="entry name" value="CYTOCHROME C OXIDASE ASSEMBLY FACTOR 1 HOMOLOG"/>
    <property type="match status" value="1"/>
</dbReference>
<dbReference type="PANTHER" id="PTHR47148:SF1">
    <property type="entry name" value="CYTOCHROME C OXIDASE ASSEMBLY FACTOR 1 HOMOLOG"/>
    <property type="match status" value="1"/>
</dbReference>
<dbReference type="GO" id="GO:0005743">
    <property type="term" value="C:mitochondrial inner membrane"/>
    <property type="evidence" value="ECO:0007669"/>
    <property type="project" value="TreeGrafter"/>
</dbReference>
<dbReference type="EMBL" id="QOIP01000012">
    <property type="protein sequence ID" value="RLU16137.1"/>
    <property type="molecule type" value="Genomic_DNA"/>
</dbReference>
<dbReference type="EMBL" id="KK110833">
    <property type="protein sequence ID" value="EZA46527.1"/>
    <property type="molecule type" value="Genomic_DNA"/>
</dbReference>
<dbReference type="STRING" id="2015173.A0A026VS29"/>
<accession>A0A026VS29</accession>
<reference evidence="2 4" key="2">
    <citation type="journal article" date="2018" name="Genome Res.">
        <title>The genomic architecture and molecular evolution of ant odorant receptors.</title>
        <authorList>
            <person name="McKenzie S.K."/>
            <person name="Kronauer D.J.C."/>
        </authorList>
    </citation>
    <scope>NUCLEOTIDE SEQUENCE [LARGE SCALE GENOMIC DNA]</scope>
    <source>
        <strain evidence="2">Clonal line C1</strain>
    </source>
</reference>
<dbReference type="Proteomes" id="UP000279307">
    <property type="component" value="Chromosome 12"/>
</dbReference>
<dbReference type="OrthoDB" id="10037790at2759"/>
<dbReference type="GO" id="GO:0033617">
    <property type="term" value="P:mitochondrial respiratory chain complex IV assembly"/>
    <property type="evidence" value="ECO:0007669"/>
    <property type="project" value="TreeGrafter"/>
</dbReference>
<evidence type="ECO:0000313" key="1">
    <source>
        <dbReference type="EMBL" id="EZA46527.1"/>
    </source>
</evidence>
<reference evidence="1 3" key="1">
    <citation type="journal article" date="2014" name="Curr. Biol.">
        <title>The genome of the clonal raider ant Cerapachys biroi.</title>
        <authorList>
            <person name="Oxley P.R."/>
            <person name="Ji L."/>
            <person name="Fetter-Pruneda I."/>
            <person name="McKenzie S.K."/>
            <person name="Li C."/>
            <person name="Hu H."/>
            <person name="Zhang G."/>
            <person name="Kronauer D.J."/>
        </authorList>
    </citation>
    <scope>NUCLEOTIDE SEQUENCE [LARGE SCALE GENOMIC DNA]</scope>
</reference>
<dbReference type="OMA" id="TYGDGHR"/>
<proteinExistence type="predicted"/>
<dbReference type="GO" id="GO:0032981">
    <property type="term" value="P:mitochondrial respiratory chain complex I assembly"/>
    <property type="evidence" value="ECO:0007669"/>
    <property type="project" value="TreeGrafter"/>
</dbReference>
<evidence type="ECO:0000313" key="4">
    <source>
        <dbReference type="Proteomes" id="UP000279307"/>
    </source>
</evidence>
<sequence>MSHHTLMKVASLMGFITAGTGYAFHFRVQRNIRESETYKDAINALRVHKKAVPYLGEPTQTSGRITYGVGQQIPEGQTDYKWFKVPLRGTNTKGILYYEITSSHELDDKFVVSKIEITFDNIPGKTFVIRDCKQN</sequence>
<dbReference type="InterPro" id="IPR014807">
    <property type="entry name" value="Coa1"/>
</dbReference>
<dbReference type="Pfam" id="PF08695">
    <property type="entry name" value="Coa1"/>
    <property type="match status" value="1"/>
</dbReference>
<keyword evidence="3" id="KW-1185">Reference proteome</keyword>
<organism evidence="1 3">
    <name type="scientific">Ooceraea biroi</name>
    <name type="common">Clonal raider ant</name>
    <name type="synonym">Cerapachys biroi</name>
    <dbReference type="NCBI Taxonomy" id="2015173"/>
    <lineage>
        <taxon>Eukaryota</taxon>
        <taxon>Metazoa</taxon>
        <taxon>Ecdysozoa</taxon>
        <taxon>Arthropoda</taxon>
        <taxon>Hexapoda</taxon>
        <taxon>Insecta</taxon>
        <taxon>Pterygota</taxon>
        <taxon>Neoptera</taxon>
        <taxon>Endopterygota</taxon>
        <taxon>Hymenoptera</taxon>
        <taxon>Apocrita</taxon>
        <taxon>Aculeata</taxon>
        <taxon>Formicoidea</taxon>
        <taxon>Formicidae</taxon>
        <taxon>Dorylinae</taxon>
        <taxon>Ooceraea</taxon>
    </lineage>
</organism>
<dbReference type="Proteomes" id="UP000053097">
    <property type="component" value="Unassembled WGS sequence"/>
</dbReference>
<name>A0A026VS29_OOCBI</name>
<evidence type="ECO:0000313" key="3">
    <source>
        <dbReference type="Proteomes" id="UP000053097"/>
    </source>
</evidence>
<protein>
    <submittedName>
        <fullName evidence="1">Uncharacterized protein</fullName>
    </submittedName>
</protein>
<dbReference type="AlphaFoldDB" id="A0A026VS29"/>
<reference evidence="2" key="3">
    <citation type="submission" date="2018-07" db="EMBL/GenBank/DDBJ databases">
        <authorList>
            <person name="Mckenzie S.K."/>
            <person name="Kronauer D.J.C."/>
        </authorList>
    </citation>
    <scope>NUCLEOTIDE SEQUENCE</scope>
    <source>
        <strain evidence="2">Clonal line C1</strain>
    </source>
</reference>
<gene>
    <name evidence="2" type="ORF">DMN91_011896</name>
    <name evidence="1" type="ORF">X777_00067</name>
</gene>